<dbReference type="AlphaFoldDB" id="A0A8S3UD93"/>
<keyword evidence="2" id="KW-1185">Reference proteome</keyword>
<dbReference type="Proteomes" id="UP000683360">
    <property type="component" value="Unassembled WGS sequence"/>
</dbReference>
<dbReference type="EMBL" id="CAJPWZ010002717">
    <property type="protein sequence ID" value="CAG2243834.1"/>
    <property type="molecule type" value="Genomic_DNA"/>
</dbReference>
<protein>
    <submittedName>
        <fullName evidence="1">Uncharacterized protein</fullName>
    </submittedName>
</protein>
<sequence length="269" mass="31228">MQSASCLCKNLKIGRVYRALTSGQESGEDDGIDAVTCNIQDFELLKDDWKKIDTLDIPPLQVKDVDNYFHYQKNPTTGTRISFDKHMIKAKRFCNENFIYDIFYNKIDVDSDHCYFKANCLPSMRLKIQKTQNSCTSDACQWDRPRSIARKPSPKRIKDITFAKTDKDKTDKVKPYPGAYKPSSCDNDENEFLSEILDGLKDIYPTCVLYKTLRTECSIDKFLDTYNPQFVYRDTVDLKSETCKNVFSTFLNDMVITMDTSKQQFRIDL</sequence>
<gene>
    <name evidence="1" type="ORF">MEDL_55939</name>
</gene>
<comment type="caution">
    <text evidence="1">The sequence shown here is derived from an EMBL/GenBank/DDBJ whole genome shotgun (WGS) entry which is preliminary data.</text>
</comment>
<reference evidence="1" key="1">
    <citation type="submission" date="2021-03" db="EMBL/GenBank/DDBJ databases">
        <authorList>
            <person name="Bekaert M."/>
        </authorList>
    </citation>
    <scope>NUCLEOTIDE SEQUENCE</scope>
</reference>
<evidence type="ECO:0000313" key="2">
    <source>
        <dbReference type="Proteomes" id="UP000683360"/>
    </source>
</evidence>
<proteinExistence type="predicted"/>
<dbReference type="OrthoDB" id="10447236at2759"/>
<name>A0A8S3UD93_MYTED</name>
<accession>A0A8S3UD93</accession>
<organism evidence="1 2">
    <name type="scientific">Mytilus edulis</name>
    <name type="common">Blue mussel</name>
    <dbReference type="NCBI Taxonomy" id="6550"/>
    <lineage>
        <taxon>Eukaryota</taxon>
        <taxon>Metazoa</taxon>
        <taxon>Spiralia</taxon>
        <taxon>Lophotrochozoa</taxon>
        <taxon>Mollusca</taxon>
        <taxon>Bivalvia</taxon>
        <taxon>Autobranchia</taxon>
        <taxon>Pteriomorphia</taxon>
        <taxon>Mytilida</taxon>
        <taxon>Mytiloidea</taxon>
        <taxon>Mytilidae</taxon>
        <taxon>Mytilinae</taxon>
        <taxon>Mytilus</taxon>
    </lineage>
</organism>
<evidence type="ECO:0000313" key="1">
    <source>
        <dbReference type="EMBL" id="CAG2243834.1"/>
    </source>
</evidence>